<dbReference type="Proteomes" id="UP001596025">
    <property type="component" value="Unassembled WGS sequence"/>
</dbReference>
<dbReference type="NCBIfam" id="NF042934">
    <property type="entry name" value="cis_reg_atten"/>
    <property type="match status" value="1"/>
</dbReference>
<protein>
    <submittedName>
        <fullName evidence="1">Leader peptide</fullName>
    </submittedName>
</protein>
<gene>
    <name evidence="1" type="ORF">ACFO3M_21285</name>
</gene>
<organism evidence="1 2">
    <name type="scientific">Geodermatophilus arenarius</name>
    <dbReference type="NCBI Taxonomy" id="1137990"/>
    <lineage>
        <taxon>Bacteria</taxon>
        <taxon>Bacillati</taxon>
        <taxon>Actinomycetota</taxon>
        <taxon>Actinomycetes</taxon>
        <taxon>Geodermatophilales</taxon>
        <taxon>Geodermatophilaceae</taxon>
        <taxon>Geodermatophilus</taxon>
    </lineage>
</organism>
<dbReference type="EMBL" id="JBHSGR010000032">
    <property type="protein sequence ID" value="MFC4695947.1"/>
    <property type="molecule type" value="Genomic_DNA"/>
</dbReference>
<evidence type="ECO:0000313" key="1">
    <source>
        <dbReference type="EMBL" id="MFC4695947.1"/>
    </source>
</evidence>
<comment type="caution">
    <text evidence="1">The sequence shown here is derived from an EMBL/GenBank/DDBJ whole genome shotgun (WGS) entry which is preliminary data.</text>
</comment>
<dbReference type="RefSeq" id="WP_387993752.1">
    <property type="nucleotide sequence ID" value="NZ_JBHSGR010000032.1"/>
</dbReference>
<accession>A0ABV9LRL1</accession>
<proteinExistence type="predicted"/>
<dbReference type="InterPro" id="IPR049979">
    <property type="entry name" value="Cys_resp_CS_actino"/>
</dbReference>
<name>A0ABV9LRL1_9ACTN</name>
<reference evidence="2" key="1">
    <citation type="journal article" date="2019" name="Int. J. Syst. Evol. Microbiol.">
        <title>The Global Catalogue of Microorganisms (GCM) 10K type strain sequencing project: providing services to taxonomists for standard genome sequencing and annotation.</title>
        <authorList>
            <consortium name="The Broad Institute Genomics Platform"/>
            <consortium name="The Broad Institute Genome Sequencing Center for Infectious Disease"/>
            <person name="Wu L."/>
            <person name="Ma J."/>
        </authorList>
    </citation>
    <scope>NUCLEOTIDE SEQUENCE [LARGE SCALE GENOMIC DNA]</scope>
    <source>
        <strain evidence="2">CCUG 62763</strain>
    </source>
</reference>
<evidence type="ECO:0000313" key="2">
    <source>
        <dbReference type="Proteomes" id="UP001596025"/>
    </source>
</evidence>
<keyword evidence="2" id="KW-1185">Reference proteome</keyword>
<sequence>MVVVAPALTLTRRSAVDLLRVASALCPVA</sequence>